<feature type="compositionally biased region" description="Basic and acidic residues" evidence="1">
    <location>
        <begin position="203"/>
        <end position="239"/>
    </location>
</feature>
<feature type="region of interest" description="Disordered" evidence="1">
    <location>
        <begin position="360"/>
        <end position="395"/>
    </location>
</feature>
<dbReference type="KEGG" id="ppnm:LV28_03455"/>
<proteinExistence type="predicted"/>
<dbReference type="EMBL" id="UGSG01000001">
    <property type="protein sequence ID" value="SUA75139.1"/>
    <property type="molecule type" value="Genomic_DNA"/>
</dbReference>
<sequence>MLRQRARARQPVGLNARDVAACQASGLERMRRQHGRAGTAAHSLGERGLDGEQIERIGIDDQRRMLQRQGPGKTGGRRRRGAESRSDRDRLHGGQIQAFCLTQHQFGVNGIPGRAVLGDETDVDAPGTRHQSGARAEQGRPDHALMAAEYRERSVTPLVGCMMALRQMWLEYFRRVRADAAGREPIAGPERGHEHVAGQVASDTREKSRAGAEHGNRDVRPDGRTVGDPRGGHKSARNVDRQHRCALRVGVTDVLDECGGRAVERARQADTEQAVHDPCVGGRLRPRRWRGAHRHAGGDRLVMRPDGVGCARGRKLPNVDEHAAPLQFARRHVGVAAVVAGPREQQDRMATSRCQCGQMGVKPAGDGRPGAGHQGVRRQSGRGGSLDIAKGRGNV</sequence>
<evidence type="ECO:0000313" key="3">
    <source>
        <dbReference type="Proteomes" id="UP000254573"/>
    </source>
</evidence>
<feature type="compositionally biased region" description="Basic and acidic residues" evidence="1">
    <location>
        <begin position="81"/>
        <end position="91"/>
    </location>
</feature>
<evidence type="ECO:0000313" key="2">
    <source>
        <dbReference type="EMBL" id="SUA75139.1"/>
    </source>
</evidence>
<feature type="compositionally biased region" description="Basic and acidic residues" evidence="1">
    <location>
        <begin position="44"/>
        <end position="64"/>
    </location>
</feature>
<feature type="region of interest" description="Disordered" evidence="1">
    <location>
        <begin position="117"/>
        <end position="142"/>
    </location>
</feature>
<dbReference type="AlphaFoldDB" id="A0A378YFH0"/>
<organism evidence="2 3">
    <name type="scientific">Pandoraea pnomenusa</name>
    <dbReference type="NCBI Taxonomy" id="93220"/>
    <lineage>
        <taxon>Bacteria</taxon>
        <taxon>Pseudomonadati</taxon>
        <taxon>Pseudomonadota</taxon>
        <taxon>Betaproteobacteria</taxon>
        <taxon>Burkholderiales</taxon>
        <taxon>Burkholderiaceae</taxon>
        <taxon>Pandoraea</taxon>
    </lineage>
</organism>
<protein>
    <submittedName>
        <fullName evidence="2">Uncharacterized protein</fullName>
    </submittedName>
</protein>
<accession>A0A378YFH0</accession>
<name>A0A378YFH0_9BURK</name>
<reference evidence="2 3" key="1">
    <citation type="submission" date="2018-06" db="EMBL/GenBank/DDBJ databases">
        <authorList>
            <consortium name="Pathogen Informatics"/>
            <person name="Doyle S."/>
        </authorList>
    </citation>
    <scope>NUCLEOTIDE SEQUENCE [LARGE SCALE GENOMIC DNA]</scope>
    <source>
        <strain evidence="2 3">NCTC13160</strain>
    </source>
</reference>
<dbReference type="Proteomes" id="UP000254573">
    <property type="component" value="Unassembled WGS sequence"/>
</dbReference>
<feature type="region of interest" description="Disordered" evidence="1">
    <location>
        <begin position="30"/>
        <end position="91"/>
    </location>
</feature>
<gene>
    <name evidence="2" type="ORF">NCTC13160_00679</name>
</gene>
<evidence type="ECO:0000256" key="1">
    <source>
        <dbReference type="SAM" id="MobiDB-lite"/>
    </source>
</evidence>
<feature type="region of interest" description="Disordered" evidence="1">
    <location>
        <begin position="184"/>
        <end position="239"/>
    </location>
</feature>